<dbReference type="GO" id="GO:0019853">
    <property type="term" value="P:L-ascorbic acid biosynthetic process"/>
    <property type="evidence" value="ECO:0007669"/>
    <property type="project" value="TreeGrafter"/>
</dbReference>
<dbReference type="Pfam" id="PF08450">
    <property type="entry name" value="SGL"/>
    <property type="match status" value="1"/>
</dbReference>
<gene>
    <name evidence="5" type="ORF">CHR90_12520</name>
</gene>
<comment type="caution">
    <text evidence="5">The sequence shown here is derived from an EMBL/GenBank/DDBJ whole genome shotgun (WGS) entry which is preliminary data.</text>
</comment>
<dbReference type="SUPFAM" id="SSF63829">
    <property type="entry name" value="Calcium-dependent phosphotriesterase"/>
    <property type="match status" value="1"/>
</dbReference>
<comment type="similarity">
    <text evidence="1">Belongs to the SMP-30/CGR1 family.</text>
</comment>
<evidence type="ECO:0000256" key="3">
    <source>
        <dbReference type="PIRSR" id="PIRSR605511-2"/>
    </source>
</evidence>
<keyword evidence="3" id="KW-0479">Metal-binding</keyword>
<organism evidence="5 6">
    <name type="scientific">Elstera cyanobacteriorum</name>
    <dbReference type="NCBI Taxonomy" id="2022747"/>
    <lineage>
        <taxon>Bacteria</taxon>
        <taxon>Pseudomonadati</taxon>
        <taxon>Pseudomonadota</taxon>
        <taxon>Alphaproteobacteria</taxon>
        <taxon>Rhodospirillales</taxon>
        <taxon>Rhodospirillaceae</taxon>
        <taxon>Elstera</taxon>
    </lineage>
</organism>
<evidence type="ECO:0000256" key="2">
    <source>
        <dbReference type="PIRSR" id="PIRSR605511-1"/>
    </source>
</evidence>
<feature type="binding site" evidence="3">
    <location>
        <position position="103"/>
    </location>
    <ligand>
        <name>substrate</name>
    </ligand>
</feature>
<keyword evidence="3" id="KW-0862">Zinc</keyword>
<keyword evidence="6" id="KW-1185">Reference proteome</keyword>
<dbReference type="PRINTS" id="PR01790">
    <property type="entry name" value="SMP30FAMILY"/>
</dbReference>
<dbReference type="EMBL" id="NOXS01000033">
    <property type="protein sequence ID" value="OYQ17799.1"/>
    <property type="molecule type" value="Genomic_DNA"/>
</dbReference>
<sequence length="295" mass="32029">MSEPVLTQLTDFSCRLGEGPVWHDGAIWWVDIKNPALHRLNGGRKDGAHTRFPLPEPVGAAVPTKRGDWLVGLKSGVYRFVPETGTLTPFAVLEPEMPGNRLNDGKVDAAGRLWIGSMDDAENAPTGHFYCLTGSRPEVRPYPVNFTVTNGIGWSGDGRTLYLTDSANRCIYTAPYDPETGTAGEKRVFAQLAPDEGFPDGLCLDADDHIWSCHWDGARITRYRPDGSRERVIALPVNRPTSCCFGGNNLDVLFITSAQDGAGKGGQLWALTGVKQQNNLTFASIHGVKSTLFGG</sequence>
<dbReference type="GO" id="GO:0004341">
    <property type="term" value="F:gluconolactonase activity"/>
    <property type="evidence" value="ECO:0007669"/>
    <property type="project" value="TreeGrafter"/>
</dbReference>
<evidence type="ECO:0000313" key="6">
    <source>
        <dbReference type="Proteomes" id="UP000216361"/>
    </source>
</evidence>
<dbReference type="Gene3D" id="2.120.10.30">
    <property type="entry name" value="TolB, C-terminal domain"/>
    <property type="match status" value="1"/>
</dbReference>
<dbReference type="RefSeq" id="WP_094409361.1">
    <property type="nucleotide sequence ID" value="NZ_BMJZ01000002.1"/>
</dbReference>
<reference evidence="5 6" key="1">
    <citation type="submission" date="2017-07" db="EMBL/GenBank/DDBJ databases">
        <title>Elstera cyanobacteriorum sp. nov., a novel bacterium isolated from cyanobacterial aggregates in a eutrophic lake.</title>
        <authorList>
            <person name="Cai H."/>
        </authorList>
    </citation>
    <scope>NUCLEOTIDE SEQUENCE [LARGE SCALE GENOMIC DNA]</scope>
    <source>
        <strain evidence="5 6">TH019</strain>
    </source>
</reference>
<feature type="active site" description="Proton donor/acceptor" evidence="2">
    <location>
        <position position="200"/>
    </location>
</feature>
<dbReference type="OrthoDB" id="2633250at2"/>
<dbReference type="InterPro" id="IPR011042">
    <property type="entry name" value="6-blade_b-propeller_TolB-like"/>
</dbReference>
<dbReference type="InterPro" id="IPR005511">
    <property type="entry name" value="SMP-30"/>
</dbReference>
<feature type="binding site" evidence="3">
    <location>
        <position position="150"/>
    </location>
    <ligand>
        <name>a divalent metal cation</name>
        <dbReference type="ChEBI" id="CHEBI:60240"/>
    </ligand>
</feature>
<evidence type="ECO:0000256" key="1">
    <source>
        <dbReference type="ARBA" id="ARBA00008853"/>
    </source>
</evidence>
<feature type="binding site" evidence="3">
    <location>
        <position position="200"/>
    </location>
    <ligand>
        <name>a divalent metal cation</name>
        <dbReference type="ChEBI" id="CHEBI:60240"/>
    </ligand>
</feature>
<dbReference type="PANTHER" id="PTHR10907:SF47">
    <property type="entry name" value="REGUCALCIN"/>
    <property type="match status" value="1"/>
</dbReference>
<evidence type="ECO:0000313" key="5">
    <source>
        <dbReference type="EMBL" id="OYQ17799.1"/>
    </source>
</evidence>
<dbReference type="GO" id="GO:0005509">
    <property type="term" value="F:calcium ion binding"/>
    <property type="evidence" value="ECO:0007669"/>
    <property type="project" value="TreeGrafter"/>
</dbReference>
<proteinExistence type="inferred from homology"/>
<dbReference type="AlphaFoldDB" id="A0A255XLF4"/>
<name>A0A255XLF4_9PROT</name>
<feature type="binding site" evidence="3">
    <location>
        <position position="18"/>
    </location>
    <ligand>
        <name>a divalent metal cation</name>
        <dbReference type="ChEBI" id="CHEBI:60240"/>
    </ligand>
</feature>
<dbReference type="Proteomes" id="UP000216361">
    <property type="component" value="Unassembled WGS sequence"/>
</dbReference>
<protein>
    <recommendedName>
        <fullName evidence="4">SMP-30/Gluconolactonase/LRE-like region domain-containing protein</fullName>
    </recommendedName>
</protein>
<feature type="domain" description="SMP-30/Gluconolactonase/LRE-like region" evidence="4">
    <location>
        <begin position="16"/>
        <end position="259"/>
    </location>
</feature>
<accession>A0A255XLF4</accession>
<evidence type="ECO:0000259" key="4">
    <source>
        <dbReference type="Pfam" id="PF08450"/>
    </source>
</evidence>
<comment type="cofactor">
    <cofactor evidence="3">
        <name>Zn(2+)</name>
        <dbReference type="ChEBI" id="CHEBI:29105"/>
    </cofactor>
    <text evidence="3">Binds 1 divalent metal cation per subunit.</text>
</comment>
<dbReference type="PANTHER" id="PTHR10907">
    <property type="entry name" value="REGUCALCIN"/>
    <property type="match status" value="1"/>
</dbReference>
<dbReference type="InterPro" id="IPR013658">
    <property type="entry name" value="SGL"/>
</dbReference>
<feature type="binding site" evidence="3">
    <location>
        <position position="101"/>
    </location>
    <ligand>
        <name>substrate</name>
    </ligand>
</feature>